<dbReference type="PANTHER" id="PTHR33064:SF29">
    <property type="entry name" value="PEPTIDASE A2 DOMAIN-CONTAINING PROTEIN-RELATED"/>
    <property type="match status" value="1"/>
</dbReference>
<dbReference type="InterPro" id="IPR043502">
    <property type="entry name" value="DNA/RNA_pol_sf"/>
</dbReference>
<dbReference type="Pfam" id="PF00078">
    <property type="entry name" value="RVT_1"/>
    <property type="match status" value="1"/>
</dbReference>
<accession>A0A8C3K197</accession>
<reference evidence="5" key="1">
    <citation type="submission" date="2025-08" db="UniProtKB">
        <authorList>
            <consortium name="Ensembl"/>
        </authorList>
    </citation>
    <scope>IDENTIFICATION</scope>
</reference>
<organism evidence="5 6">
    <name type="scientific">Calidris pygmaea</name>
    <name type="common">Spoon-billed sandpiper</name>
    <dbReference type="NCBI Taxonomy" id="425635"/>
    <lineage>
        <taxon>Eukaryota</taxon>
        <taxon>Metazoa</taxon>
        <taxon>Chordata</taxon>
        <taxon>Craniata</taxon>
        <taxon>Vertebrata</taxon>
        <taxon>Euteleostomi</taxon>
        <taxon>Archelosauria</taxon>
        <taxon>Archosauria</taxon>
        <taxon>Dinosauria</taxon>
        <taxon>Saurischia</taxon>
        <taxon>Theropoda</taxon>
        <taxon>Coelurosauria</taxon>
        <taxon>Aves</taxon>
        <taxon>Neognathae</taxon>
        <taxon>Neoaves</taxon>
        <taxon>Charadriiformes</taxon>
        <taxon>Scolopacidae</taxon>
        <taxon>Calidris</taxon>
    </lineage>
</organism>
<evidence type="ECO:0000256" key="3">
    <source>
        <dbReference type="SAM" id="MobiDB-lite"/>
    </source>
</evidence>
<dbReference type="Gene3D" id="3.30.70.270">
    <property type="match status" value="2"/>
</dbReference>
<dbReference type="InterPro" id="IPR051320">
    <property type="entry name" value="Viral_Replic_Matur_Polypro"/>
</dbReference>
<dbReference type="GO" id="GO:0004523">
    <property type="term" value="F:RNA-DNA hybrid ribonuclease activity"/>
    <property type="evidence" value="ECO:0007669"/>
    <property type="project" value="UniProtKB-EC"/>
</dbReference>
<dbReference type="InterPro" id="IPR043128">
    <property type="entry name" value="Rev_trsase/Diguanyl_cyclase"/>
</dbReference>
<reference evidence="5" key="2">
    <citation type="submission" date="2025-09" db="UniProtKB">
        <authorList>
            <consortium name="Ensembl"/>
        </authorList>
    </citation>
    <scope>IDENTIFICATION</scope>
</reference>
<dbReference type="EC" id="3.1.26.4" evidence="2"/>
<dbReference type="SUPFAM" id="SSF56672">
    <property type="entry name" value="DNA/RNA polymerases"/>
    <property type="match status" value="1"/>
</dbReference>
<evidence type="ECO:0000313" key="6">
    <source>
        <dbReference type="Proteomes" id="UP000694419"/>
    </source>
</evidence>
<dbReference type="InterPro" id="IPR041577">
    <property type="entry name" value="RT_RNaseH_2"/>
</dbReference>
<feature type="domain" description="Reverse transcriptase" evidence="4">
    <location>
        <begin position="1"/>
        <end position="154"/>
    </location>
</feature>
<name>A0A8C3K197_9CHAR</name>
<evidence type="ECO:0000259" key="4">
    <source>
        <dbReference type="PROSITE" id="PS50878"/>
    </source>
</evidence>
<comment type="similarity">
    <text evidence="1">Belongs to the beta type-B retroviral polymerase family. HERV class-II K(HML-2) pol subfamily.</text>
</comment>
<dbReference type="PROSITE" id="PS50878">
    <property type="entry name" value="RT_POL"/>
    <property type="match status" value="1"/>
</dbReference>
<dbReference type="Gene3D" id="3.10.10.10">
    <property type="entry name" value="HIV Type 1 Reverse Transcriptase, subunit A, domain 1"/>
    <property type="match status" value="1"/>
</dbReference>
<feature type="region of interest" description="Disordered" evidence="3">
    <location>
        <begin position="34"/>
        <end position="60"/>
    </location>
</feature>
<dbReference type="Ensembl" id="ENSCPGT00000015425.1">
    <property type="protein sequence ID" value="ENSCPGP00000014068.1"/>
    <property type="gene ID" value="ENSCPGG00000009947.1"/>
</dbReference>
<feature type="compositionally biased region" description="Pro residues" evidence="3">
    <location>
        <begin position="37"/>
        <end position="51"/>
    </location>
</feature>
<evidence type="ECO:0000256" key="2">
    <source>
        <dbReference type="ARBA" id="ARBA00012180"/>
    </source>
</evidence>
<sequence>MWNDFVQAGIPKTGIDGITTSEMFPWWQKLEFTQKSRPPPASPPTPRPPSTLPDTSVQDAARQQKQYTLQVLPQGCKLSPSICHLRTAADLAAWLGTVTVYHYSDDQLIMVESQQESEAAAELLKVHLQDRDWANNPKKIQGPGATLQFWGIVCHGQIRKIPNQVQQAKQPFPVPITVKQLQTFGGLLGDWRTFIPHLVILICLWRKLTRKKVVWQGTKQQQEAFDACKDALTEHAQLYTPKQGYSFELVTIPDDTVSGLWQMTGMKNQKEPVGFWSKALQGSAIHHNPTSLILHPLLISNSRVFVFQVSLVNTCASSRGDSIGMLLLVLQTQHRIEVHSEKAQAIALQSVWAITPHQVIKPEGIVGEGAGAARMYHWEDMSLLFSSPVTDWLIMLCSLVLQAHALDTSLQNQRVNTQIWLASTATNLSAFNTKGTLTAADL</sequence>
<dbReference type="InterPro" id="IPR000477">
    <property type="entry name" value="RT_dom"/>
</dbReference>
<dbReference type="Proteomes" id="UP000694419">
    <property type="component" value="Unplaced"/>
</dbReference>
<evidence type="ECO:0000313" key="5">
    <source>
        <dbReference type="Ensembl" id="ENSCPGP00000014068.1"/>
    </source>
</evidence>
<dbReference type="AlphaFoldDB" id="A0A8C3K197"/>
<evidence type="ECO:0000256" key="1">
    <source>
        <dbReference type="ARBA" id="ARBA00010879"/>
    </source>
</evidence>
<keyword evidence="6" id="KW-1185">Reference proteome</keyword>
<protein>
    <recommendedName>
        <fullName evidence="2">ribonuclease H</fullName>
        <ecNumber evidence="2">3.1.26.4</ecNumber>
    </recommendedName>
</protein>
<proteinExistence type="inferred from homology"/>
<dbReference type="Pfam" id="PF17919">
    <property type="entry name" value="RT_RNaseH_2"/>
    <property type="match status" value="1"/>
</dbReference>
<dbReference type="PANTHER" id="PTHR33064">
    <property type="entry name" value="POL PROTEIN"/>
    <property type="match status" value="1"/>
</dbReference>